<organism evidence="1 2">
    <name type="scientific">Actinomycetospora termitidis</name>
    <dbReference type="NCBI Taxonomy" id="3053470"/>
    <lineage>
        <taxon>Bacteria</taxon>
        <taxon>Bacillati</taxon>
        <taxon>Actinomycetota</taxon>
        <taxon>Actinomycetes</taxon>
        <taxon>Pseudonocardiales</taxon>
        <taxon>Pseudonocardiaceae</taxon>
        <taxon>Actinomycetospora</taxon>
    </lineage>
</organism>
<sequence>MGDRPDVPEEFVARIDAVLGGWRGVTREPAWVGIRWKVRDATIAHVFGGEDFLFRIIFRGEPDEVAAFDHMGPPYFKVAWGSNVIGMTIDEHTDWDELAEALQDSYRIQAPVSWAADA</sequence>
<accession>A0ABT7MF63</accession>
<dbReference type="EMBL" id="JASVWF010000007">
    <property type="protein sequence ID" value="MDL5159303.1"/>
    <property type="molecule type" value="Genomic_DNA"/>
</dbReference>
<evidence type="ECO:0000313" key="2">
    <source>
        <dbReference type="Proteomes" id="UP001231924"/>
    </source>
</evidence>
<dbReference type="Proteomes" id="UP001231924">
    <property type="component" value="Unassembled WGS sequence"/>
</dbReference>
<gene>
    <name evidence="1" type="ORF">QRT03_25275</name>
</gene>
<comment type="caution">
    <text evidence="1">The sequence shown here is derived from an EMBL/GenBank/DDBJ whole genome shotgun (WGS) entry which is preliminary data.</text>
</comment>
<protein>
    <recommendedName>
        <fullName evidence="3">MmcQ/YjbR family DNA-binding protein</fullName>
    </recommendedName>
</protein>
<name>A0ABT7MF63_9PSEU</name>
<reference evidence="1 2" key="1">
    <citation type="submission" date="2023-06" db="EMBL/GenBank/DDBJ databases">
        <title>Actinomycetospora Odt1-22.</title>
        <authorList>
            <person name="Supong K."/>
        </authorList>
    </citation>
    <scope>NUCLEOTIDE SEQUENCE [LARGE SCALE GENOMIC DNA]</scope>
    <source>
        <strain evidence="1 2">Odt1-22</strain>
    </source>
</reference>
<evidence type="ECO:0008006" key="3">
    <source>
        <dbReference type="Google" id="ProtNLM"/>
    </source>
</evidence>
<evidence type="ECO:0000313" key="1">
    <source>
        <dbReference type="EMBL" id="MDL5159303.1"/>
    </source>
</evidence>
<proteinExistence type="predicted"/>
<keyword evidence="2" id="KW-1185">Reference proteome</keyword>
<dbReference type="RefSeq" id="WP_286055884.1">
    <property type="nucleotide sequence ID" value="NZ_JASVWF010000007.1"/>
</dbReference>